<protein>
    <recommendedName>
        <fullName evidence="1">Autophagy protein 5</fullName>
    </recommendedName>
</protein>
<dbReference type="PANTHER" id="PTHR13040">
    <property type="entry name" value="AUTOPHAGY PROTEIN 5"/>
    <property type="match status" value="1"/>
</dbReference>
<dbReference type="GO" id="GO:0019776">
    <property type="term" value="F:Atg8-family ligase activity"/>
    <property type="evidence" value="ECO:0007669"/>
    <property type="project" value="TreeGrafter"/>
</dbReference>
<proteinExistence type="inferred from homology"/>
<accession>A0A0J9S771</accession>
<dbReference type="GO" id="GO:0034274">
    <property type="term" value="C:Atg12-Atg5-Atg16 complex"/>
    <property type="evidence" value="ECO:0007669"/>
    <property type="project" value="TreeGrafter"/>
</dbReference>
<keyword evidence="1" id="KW-0832">Ubl conjugation</keyword>
<comment type="subunit">
    <text evidence="1">Conjugated with ATG12.</text>
</comment>
<feature type="region of interest" description="Disordered" evidence="2">
    <location>
        <begin position="130"/>
        <end position="152"/>
    </location>
</feature>
<gene>
    <name evidence="4" type="ORF">PVIIG_01323</name>
</gene>
<dbReference type="Gene3D" id="3.10.20.620">
    <property type="match status" value="1"/>
</dbReference>
<dbReference type="Gene3D" id="3.10.20.90">
    <property type="entry name" value="Phosphatidylinositol 3-kinase Catalytic Subunit, Chain A, domain 1"/>
    <property type="match status" value="1"/>
</dbReference>
<dbReference type="Proteomes" id="UP000053562">
    <property type="component" value="Unassembled WGS sequence"/>
</dbReference>
<comment type="similarity">
    <text evidence="1">Belongs to the ATG5 family.</text>
</comment>
<feature type="region of interest" description="Disordered" evidence="2">
    <location>
        <begin position="222"/>
        <end position="285"/>
    </location>
</feature>
<dbReference type="GO" id="GO:0000422">
    <property type="term" value="P:autophagy of mitochondrion"/>
    <property type="evidence" value="ECO:0007669"/>
    <property type="project" value="TreeGrafter"/>
</dbReference>
<dbReference type="InterPro" id="IPR042527">
    <property type="entry name" value="Atg5_UblA_dom_sf"/>
</dbReference>
<dbReference type="GO" id="GO:0044233">
    <property type="term" value="C:mitochondria-associated endoplasmic reticulum membrane contact site"/>
    <property type="evidence" value="ECO:0007669"/>
    <property type="project" value="TreeGrafter"/>
</dbReference>
<evidence type="ECO:0000259" key="3">
    <source>
        <dbReference type="Pfam" id="PF04106"/>
    </source>
</evidence>
<organism evidence="4 5">
    <name type="scientific">Plasmodium vivax India VII</name>
    <dbReference type="NCBI Taxonomy" id="1077284"/>
    <lineage>
        <taxon>Eukaryota</taxon>
        <taxon>Sar</taxon>
        <taxon>Alveolata</taxon>
        <taxon>Apicomplexa</taxon>
        <taxon>Aconoidasida</taxon>
        <taxon>Haemosporida</taxon>
        <taxon>Plasmodiidae</taxon>
        <taxon>Plasmodium</taxon>
        <taxon>Plasmodium (Plasmodium)</taxon>
    </lineage>
</organism>
<feature type="compositionally biased region" description="Polar residues" evidence="2">
    <location>
        <begin position="235"/>
        <end position="248"/>
    </location>
</feature>
<feature type="domain" description="Autophagy protein ATG5 UblB" evidence="3">
    <location>
        <begin position="461"/>
        <end position="623"/>
    </location>
</feature>
<dbReference type="EMBL" id="KQ234366">
    <property type="protein sequence ID" value="KMZ78546.1"/>
    <property type="molecule type" value="Genomic_DNA"/>
</dbReference>
<name>A0A0J9S771_PLAVI</name>
<dbReference type="AlphaFoldDB" id="A0A0J9S771"/>
<keyword evidence="1" id="KW-1017">Isopeptide bond</keyword>
<keyword evidence="1" id="KW-0472">Membrane</keyword>
<evidence type="ECO:0000313" key="5">
    <source>
        <dbReference type="Proteomes" id="UP000053562"/>
    </source>
</evidence>
<comment type="function">
    <text evidence="1">Involved in autophagic vesicle formation.</text>
</comment>
<dbReference type="GO" id="GO:0006995">
    <property type="term" value="P:cellular response to nitrogen starvation"/>
    <property type="evidence" value="ECO:0007669"/>
    <property type="project" value="TreeGrafter"/>
</dbReference>
<dbReference type="GO" id="GO:0061908">
    <property type="term" value="C:phagophore"/>
    <property type="evidence" value="ECO:0007669"/>
    <property type="project" value="TreeGrafter"/>
</dbReference>
<evidence type="ECO:0000256" key="2">
    <source>
        <dbReference type="SAM" id="MobiDB-lite"/>
    </source>
</evidence>
<comment type="subcellular location">
    <subcellularLocation>
        <location evidence="1">Preautophagosomal structure membrane</location>
        <topology evidence="1">Peripheral membrane protein</topology>
    </subcellularLocation>
</comment>
<dbReference type="Pfam" id="PF04106">
    <property type="entry name" value="ATG5_UblB"/>
    <property type="match status" value="1"/>
</dbReference>
<dbReference type="PANTHER" id="PTHR13040:SF2">
    <property type="entry name" value="AUTOPHAGY PROTEIN 5"/>
    <property type="match status" value="1"/>
</dbReference>
<keyword evidence="1" id="KW-0072">Autophagy</keyword>
<dbReference type="InterPro" id="IPR048318">
    <property type="entry name" value="ATG5_UblB"/>
</dbReference>
<sequence>MQKDNGAVPLLERPNVNEINKHIEASRLVLCLMLSEKDAPSLVSPSNYLLHVHRYMYLSNIVPKCVEHFGSFVFPLYGSKFGVYFECMWGGRKGAAAAAGGGGTPLPVHQNGNEHGGTSPLTCPIINSSTSGRPPSCGEDPNWRNSTERAEDGKPLQERIILDWRLPIGVLFDIYCDVEGEDSSFPPLEEQHTNWKRCSSGELFPDHVSVLEITPKGISESLGEAAREQKEGEDPSSNAPLNDATKGSLTGEEPCGGDEGKTDENRSKTDGEANKWRAGEPHPKHYHLRMNKQINSDWYDQQFVSIADRNVPWRLVVHFKDEENYNAHFGRGGGTKVNYDGNINLLPYNTCIPLYRGFNDFEECLIGQLKKANYVFNKNNRLLQMLPQQVENELLQHLKRFDVESVCALYREHIDYNMVRFVDYFNAKCAQVQHNRHSGAISGENNSVCALMKDENVVKDVPIIIHIYGPPYNQVLTKYPLFKIAPVEGTENTVDGFFAYTLGDFLHEQFPSFFRKIKKRTTEAGAAVMADNVRGPRTNSELDAQGHLPPERAAAEVSSATVAATPSAPPDGESIFYFVEDEYLIFSPYMFIIINGIQIPLKTPLYWLAANFSQFDNFLHVILRVPPY</sequence>
<dbReference type="GO" id="GO:0034045">
    <property type="term" value="C:phagophore assembly site membrane"/>
    <property type="evidence" value="ECO:0007669"/>
    <property type="project" value="UniProtKB-SubCell"/>
</dbReference>
<feature type="compositionally biased region" description="Basic and acidic residues" evidence="2">
    <location>
        <begin position="258"/>
        <end position="283"/>
    </location>
</feature>
<dbReference type="InterPro" id="IPR007239">
    <property type="entry name" value="Atg5"/>
</dbReference>
<dbReference type="GO" id="GO:0005776">
    <property type="term" value="C:autophagosome"/>
    <property type="evidence" value="ECO:0007669"/>
    <property type="project" value="TreeGrafter"/>
</dbReference>
<dbReference type="GO" id="GO:0034727">
    <property type="term" value="P:piecemeal microautophagy of the nucleus"/>
    <property type="evidence" value="ECO:0007669"/>
    <property type="project" value="TreeGrafter"/>
</dbReference>
<evidence type="ECO:0000256" key="1">
    <source>
        <dbReference type="RuleBase" id="RU361202"/>
    </source>
</evidence>
<reference evidence="4 5" key="1">
    <citation type="submission" date="2011-08" db="EMBL/GenBank/DDBJ databases">
        <title>The Genome Sequence of Plasmodium vivax India VII.</title>
        <authorList>
            <consortium name="The Broad Institute Genome Sequencing Platform"/>
            <consortium name="The Broad Institute Genome Sequencing Center for Infectious Disease"/>
            <person name="Neafsey D."/>
            <person name="Carlton J."/>
            <person name="Barnwell J."/>
            <person name="Collins W."/>
            <person name="Escalante A."/>
            <person name="Mullikin J."/>
            <person name="Saul A."/>
            <person name="Guigo R."/>
            <person name="Camara F."/>
            <person name="Young S.K."/>
            <person name="Zeng Q."/>
            <person name="Gargeya S."/>
            <person name="Fitzgerald M."/>
            <person name="Haas B."/>
            <person name="Abouelleil A."/>
            <person name="Alvarado L."/>
            <person name="Arachchi H.M."/>
            <person name="Berlin A."/>
            <person name="Brown A."/>
            <person name="Chapman S.B."/>
            <person name="Chen Z."/>
            <person name="Dunbar C."/>
            <person name="Freedman E."/>
            <person name="Gearin G."/>
            <person name="Gellesch M."/>
            <person name="Goldberg J."/>
            <person name="Griggs A."/>
            <person name="Gujja S."/>
            <person name="Heiman D."/>
            <person name="Howarth C."/>
            <person name="Larson L."/>
            <person name="Lui A."/>
            <person name="MacDonald P.J.P."/>
            <person name="Montmayeur A."/>
            <person name="Murphy C."/>
            <person name="Neiman D."/>
            <person name="Pearson M."/>
            <person name="Priest M."/>
            <person name="Roberts A."/>
            <person name="Saif S."/>
            <person name="Shea T."/>
            <person name="Shenoy N."/>
            <person name="Sisk P."/>
            <person name="Stolte C."/>
            <person name="Sykes S."/>
            <person name="Wortman J."/>
            <person name="Nusbaum C."/>
            <person name="Birren B."/>
        </authorList>
    </citation>
    <scope>NUCLEOTIDE SEQUENCE [LARGE SCALE GENOMIC DNA]</scope>
    <source>
        <strain evidence="4 5">India VII</strain>
    </source>
</reference>
<evidence type="ECO:0000313" key="4">
    <source>
        <dbReference type="EMBL" id="KMZ78546.1"/>
    </source>
</evidence>
<dbReference type="OrthoDB" id="272162at2759"/>